<dbReference type="GO" id="GO:0003677">
    <property type="term" value="F:DNA binding"/>
    <property type="evidence" value="ECO:0007669"/>
    <property type="project" value="InterPro"/>
</dbReference>
<dbReference type="EMBL" id="CAEZZI010000110">
    <property type="protein sequence ID" value="CAB4761608.1"/>
    <property type="molecule type" value="Genomic_DNA"/>
</dbReference>
<dbReference type="GO" id="GO:0006310">
    <property type="term" value="P:DNA recombination"/>
    <property type="evidence" value="ECO:0007669"/>
    <property type="project" value="UniProtKB-KW"/>
</dbReference>
<organism evidence="3">
    <name type="scientific">freshwater metagenome</name>
    <dbReference type="NCBI Taxonomy" id="449393"/>
    <lineage>
        <taxon>unclassified sequences</taxon>
        <taxon>metagenomes</taxon>
        <taxon>ecological metagenomes</taxon>
    </lineage>
</organism>
<feature type="domain" description="Tyr recombinase" evidence="2">
    <location>
        <begin position="1"/>
        <end position="156"/>
    </location>
</feature>
<evidence type="ECO:0000256" key="1">
    <source>
        <dbReference type="ARBA" id="ARBA00023172"/>
    </source>
</evidence>
<dbReference type="AlphaFoldDB" id="A0A6J6URH3"/>
<accession>A0A6J6URH3</accession>
<keyword evidence="1" id="KW-0233">DNA recombination</keyword>
<dbReference type="InterPro" id="IPR011010">
    <property type="entry name" value="DNA_brk_join_enz"/>
</dbReference>
<dbReference type="SUPFAM" id="SSF56349">
    <property type="entry name" value="DNA breaking-rejoining enzymes"/>
    <property type="match status" value="1"/>
</dbReference>
<dbReference type="PROSITE" id="PS51898">
    <property type="entry name" value="TYR_RECOMBINASE"/>
    <property type="match status" value="1"/>
</dbReference>
<dbReference type="InterPro" id="IPR013762">
    <property type="entry name" value="Integrase-like_cat_sf"/>
</dbReference>
<evidence type="ECO:0000259" key="2">
    <source>
        <dbReference type="PROSITE" id="PS51898"/>
    </source>
</evidence>
<sequence>MRPSEVLGLTWAQIDFDKEEIEVKHQISRDTSKVHEKYLKTEASYRTIGLSQELAGLLRAHQAQFGLGPNGLILKNRLGGVLRYPDAAAMFRKSARAIGMKEGEGMHQLRHTCVSTLIAEGGNMKEIQGWVGHSTITETMDTYGHLFPNSMGALSKKLDMHAKQNAATPTLRAVN</sequence>
<evidence type="ECO:0000313" key="3">
    <source>
        <dbReference type="EMBL" id="CAB4761608.1"/>
    </source>
</evidence>
<proteinExistence type="predicted"/>
<protein>
    <submittedName>
        <fullName evidence="3">Unannotated protein</fullName>
    </submittedName>
</protein>
<dbReference type="Pfam" id="PF00589">
    <property type="entry name" value="Phage_integrase"/>
    <property type="match status" value="1"/>
</dbReference>
<name>A0A6J6URH3_9ZZZZ</name>
<dbReference type="GO" id="GO:0015074">
    <property type="term" value="P:DNA integration"/>
    <property type="evidence" value="ECO:0007669"/>
    <property type="project" value="InterPro"/>
</dbReference>
<dbReference type="InterPro" id="IPR002104">
    <property type="entry name" value="Integrase_catalytic"/>
</dbReference>
<dbReference type="CDD" id="cd01189">
    <property type="entry name" value="INT_ICEBs1_C_like"/>
    <property type="match status" value="1"/>
</dbReference>
<reference evidence="3" key="1">
    <citation type="submission" date="2020-05" db="EMBL/GenBank/DDBJ databases">
        <authorList>
            <person name="Chiriac C."/>
            <person name="Salcher M."/>
            <person name="Ghai R."/>
            <person name="Kavagutti S V."/>
        </authorList>
    </citation>
    <scope>NUCLEOTIDE SEQUENCE</scope>
</reference>
<dbReference type="Gene3D" id="1.10.443.10">
    <property type="entry name" value="Intergrase catalytic core"/>
    <property type="match status" value="1"/>
</dbReference>
<gene>
    <name evidence="3" type="ORF">UFOPK2842_00970</name>
</gene>